<feature type="modified residue" description="4-aspartylphosphate" evidence="4">
    <location>
        <position position="575"/>
    </location>
</feature>
<dbReference type="PROSITE" id="PS50109">
    <property type="entry name" value="HIS_KIN"/>
    <property type="match status" value="2"/>
</dbReference>
<dbReference type="EMBL" id="JARXIC010000008">
    <property type="protein sequence ID" value="MDQ8194087.1"/>
    <property type="molecule type" value="Genomic_DNA"/>
</dbReference>
<evidence type="ECO:0000313" key="9">
    <source>
        <dbReference type="EMBL" id="MDQ8194087.1"/>
    </source>
</evidence>
<dbReference type="SMART" id="SM00388">
    <property type="entry name" value="HisKA"/>
    <property type="match status" value="2"/>
</dbReference>
<evidence type="ECO:0000313" key="10">
    <source>
        <dbReference type="Proteomes" id="UP001243717"/>
    </source>
</evidence>
<feature type="domain" description="Histidine kinase" evidence="7">
    <location>
        <begin position="246"/>
        <end position="465"/>
    </location>
</feature>
<dbReference type="Gene3D" id="3.40.50.2300">
    <property type="match status" value="1"/>
</dbReference>
<keyword evidence="6" id="KW-1133">Transmembrane helix</keyword>
<dbReference type="RefSeq" id="WP_308984570.1">
    <property type="nucleotide sequence ID" value="NZ_JARXIC010000008.1"/>
</dbReference>
<accession>A0ABU1AH06</accession>
<dbReference type="Pfam" id="PF00512">
    <property type="entry name" value="HisKA"/>
    <property type="match status" value="1"/>
</dbReference>
<keyword evidence="9" id="KW-0547">Nucleotide-binding</keyword>
<dbReference type="InterPro" id="IPR003661">
    <property type="entry name" value="HisK_dim/P_dom"/>
</dbReference>
<keyword evidence="10" id="KW-1185">Reference proteome</keyword>
<dbReference type="PANTHER" id="PTHR43547">
    <property type="entry name" value="TWO-COMPONENT HISTIDINE KINASE"/>
    <property type="match status" value="1"/>
</dbReference>
<dbReference type="InterPro" id="IPR005467">
    <property type="entry name" value="His_kinase_dom"/>
</dbReference>
<evidence type="ECO:0000256" key="5">
    <source>
        <dbReference type="SAM" id="Coils"/>
    </source>
</evidence>
<dbReference type="PANTHER" id="PTHR43547:SF2">
    <property type="entry name" value="HYBRID SIGNAL TRANSDUCTION HISTIDINE KINASE C"/>
    <property type="match status" value="1"/>
</dbReference>
<dbReference type="CDD" id="cd17574">
    <property type="entry name" value="REC_OmpR"/>
    <property type="match status" value="1"/>
</dbReference>
<proteinExistence type="predicted"/>
<dbReference type="SUPFAM" id="SSF52172">
    <property type="entry name" value="CheY-like"/>
    <property type="match status" value="1"/>
</dbReference>
<gene>
    <name evidence="9" type="ORF">QEH59_06605</name>
</gene>
<keyword evidence="5" id="KW-0175">Coiled coil</keyword>
<dbReference type="SUPFAM" id="SSF47384">
    <property type="entry name" value="Homodimeric domain of signal transducing histidine kinase"/>
    <property type="match status" value="2"/>
</dbReference>
<dbReference type="Pfam" id="PF02518">
    <property type="entry name" value="HATPase_c"/>
    <property type="match status" value="2"/>
</dbReference>
<evidence type="ECO:0000256" key="4">
    <source>
        <dbReference type="PROSITE-ProRule" id="PRU00169"/>
    </source>
</evidence>
<feature type="transmembrane region" description="Helical" evidence="6">
    <location>
        <begin position="112"/>
        <end position="133"/>
    </location>
</feature>
<dbReference type="CDD" id="cd00075">
    <property type="entry name" value="HATPase"/>
    <property type="match status" value="1"/>
</dbReference>
<feature type="transmembrane region" description="Helical" evidence="6">
    <location>
        <begin position="55"/>
        <end position="75"/>
    </location>
</feature>
<dbReference type="PRINTS" id="PR00344">
    <property type="entry name" value="BCTRLSENSOR"/>
</dbReference>
<dbReference type="SMART" id="SM00448">
    <property type="entry name" value="REC"/>
    <property type="match status" value="1"/>
</dbReference>
<dbReference type="InterPro" id="IPR004358">
    <property type="entry name" value="Sig_transdc_His_kin-like_C"/>
</dbReference>
<dbReference type="InterPro" id="IPR001789">
    <property type="entry name" value="Sig_transdc_resp-reg_receiver"/>
</dbReference>
<evidence type="ECO:0000259" key="7">
    <source>
        <dbReference type="PROSITE" id="PS50109"/>
    </source>
</evidence>
<comment type="caution">
    <text evidence="9">The sequence shown here is derived from an EMBL/GenBank/DDBJ whole genome shotgun (WGS) entry which is preliminary data.</text>
</comment>
<name>A0ABU1AH06_9BACT</name>
<comment type="catalytic activity">
    <reaction evidence="1">
        <text>ATP + protein L-histidine = ADP + protein N-phospho-L-histidine.</text>
        <dbReference type="EC" id="2.7.13.3"/>
    </reaction>
</comment>
<dbReference type="Proteomes" id="UP001243717">
    <property type="component" value="Unassembled WGS sequence"/>
</dbReference>
<dbReference type="InterPro" id="IPR003594">
    <property type="entry name" value="HATPase_dom"/>
</dbReference>
<evidence type="ECO:0000256" key="6">
    <source>
        <dbReference type="SAM" id="Phobius"/>
    </source>
</evidence>
<keyword evidence="6" id="KW-0472">Membrane</keyword>
<evidence type="ECO:0000256" key="3">
    <source>
        <dbReference type="ARBA" id="ARBA00022553"/>
    </source>
</evidence>
<dbReference type="SUPFAM" id="SSF55874">
    <property type="entry name" value="ATPase domain of HSP90 chaperone/DNA topoisomerase II/histidine kinase"/>
    <property type="match status" value="2"/>
</dbReference>
<dbReference type="GO" id="GO:0005524">
    <property type="term" value="F:ATP binding"/>
    <property type="evidence" value="ECO:0007669"/>
    <property type="project" value="UniProtKB-KW"/>
</dbReference>
<dbReference type="Gene3D" id="3.30.565.10">
    <property type="entry name" value="Histidine kinase-like ATPase, C-terminal domain"/>
    <property type="match status" value="2"/>
</dbReference>
<feature type="coiled-coil region" evidence="5">
    <location>
        <begin position="648"/>
        <end position="678"/>
    </location>
</feature>
<dbReference type="InterPro" id="IPR011006">
    <property type="entry name" value="CheY-like_superfamily"/>
</dbReference>
<keyword evidence="3 4" id="KW-0597">Phosphoprotein</keyword>
<dbReference type="PROSITE" id="PS50110">
    <property type="entry name" value="RESPONSE_REGULATORY"/>
    <property type="match status" value="1"/>
</dbReference>
<dbReference type="CDD" id="cd00082">
    <property type="entry name" value="HisKA"/>
    <property type="match status" value="2"/>
</dbReference>
<dbReference type="SMART" id="SM00387">
    <property type="entry name" value="HATPase_c"/>
    <property type="match status" value="2"/>
</dbReference>
<evidence type="ECO:0000256" key="2">
    <source>
        <dbReference type="ARBA" id="ARBA00012438"/>
    </source>
</evidence>
<sequence>MSTAHTESLLEGRLSIRKILDGFSNLLGKTEPADSELMAAYRETDTERRRVRLHIGIWISTIGMLAGVTLDYFVYPEHLGALFSIRLVATLVLFLLLFVLKKRKVDRALVKNLGITMAFVDNLAFTTMVFYLGGATSPYYAGINLVLLAMSVLLPWTLKETSAVCLGSIALYAFACMLEGNLSETGVFSSFFNNTYFLTITSVICVISAHLQTRARFSDFQLRHSLDKRNHELQTLDRLKTNFFSNVTHELRTPLALILGPIDNVLKGREKLADRHHENLLVAQRNSLRLLKLINDLLDLTRMEQGDNVLSKKTLKLKAYLVEIVDSVRHLATAKGVSLSVEPNSESIYLEADPARMEKVILNLLTNAIKFTSRGGAIKVGYKTLPEEKIAIYVEDNGAGIHQKDLNKIFDRFYQVSGEGGSSEQGVGIGLALAKELIKQHDGQLEVESEPQKGSRFTMILPGSLPLSSRSPDVVAHGSPDAVQNSPQLTNDVDQPLLQAFRSADRTLVNRNSESDEISVSGSGDQVVLIIEDEPDMMRYITSLLNEHFKLVSARDGRNLEYLIETYDPQLILLDWMLPGRDGLTLCREIRKDNRNNARKVVMLTARVDEASKVHALEAGSDDFLLKPFSSIELITRINNLIRNATLQISLKQSNLELKETLQRLQETEAHLIQSEKMNALGSLSAGLLHEINNPLNYVFSGIQILEMQNDSFDDETKEMIGDIKEGLVRVNDVMKDLTTFAYPEKPGQVSEFPLIEAFRAAEKITSKETMGVDVQVDLPSELIVKGQKTQLMHVFINLLTNAGKALVEHPSERPKEIKVSAERIEDTIKLVFHDNGIGISETIRKRIFEPFFTTRDVGKGMGMGLSICRTIIENHGGSISVDSKVDHFTIFTIHIPVTKANDPK</sequence>
<feature type="domain" description="Response regulatory" evidence="8">
    <location>
        <begin position="527"/>
        <end position="642"/>
    </location>
</feature>
<organism evidence="9 10">
    <name type="scientific">Thalassobacterium sedimentorum</name>
    <dbReference type="NCBI Taxonomy" id="3041258"/>
    <lineage>
        <taxon>Bacteria</taxon>
        <taxon>Pseudomonadati</taxon>
        <taxon>Verrucomicrobiota</taxon>
        <taxon>Opitutia</taxon>
        <taxon>Puniceicoccales</taxon>
        <taxon>Coraliomargaritaceae</taxon>
        <taxon>Thalassobacterium</taxon>
    </lineage>
</organism>
<feature type="transmembrane region" description="Helical" evidence="6">
    <location>
        <begin position="195"/>
        <end position="213"/>
    </location>
</feature>
<dbReference type="Pfam" id="PF00072">
    <property type="entry name" value="Response_reg"/>
    <property type="match status" value="1"/>
</dbReference>
<protein>
    <recommendedName>
        <fullName evidence="2">histidine kinase</fullName>
        <ecNumber evidence="2">2.7.13.3</ecNumber>
    </recommendedName>
</protein>
<dbReference type="Gene3D" id="1.10.287.130">
    <property type="match status" value="2"/>
</dbReference>
<keyword evidence="9" id="KW-0067">ATP-binding</keyword>
<reference evidence="9 10" key="1">
    <citation type="submission" date="2023-04" db="EMBL/GenBank/DDBJ databases">
        <title>A novel bacteria isolated from coastal sediment.</title>
        <authorList>
            <person name="Liu X.-J."/>
            <person name="Du Z.-J."/>
        </authorList>
    </citation>
    <scope>NUCLEOTIDE SEQUENCE [LARGE SCALE GENOMIC DNA]</scope>
    <source>
        <strain evidence="9 10">SDUM461004</strain>
    </source>
</reference>
<feature type="transmembrane region" description="Helical" evidence="6">
    <location>
        <begin position="163"/>
        <end position="183"/>
    </location>
</feature>
<evidence type="ECO:0000259" key="8">
    <source>
        <dbReference type="PROSITE" id="PS50110"/>
    </source>
</evidence>
<dbReference type="EC" id="2.7.13.3" evidence="2"/>
<keyword evidence="6" id="KW-0812">Transmembrane</keyword>
<dbReference type="InterPro" id="IPR036890">
    <property type="entry name" value="HATPase_C_sf"/>
</dbReference>
<feature type="domain" description="Histidine kinase" evidence="7">
    <location>
        <begin position="687"/>
        <end position="900"/>
    </location>
</feature>
<evidence type="ECO:0000256" key="1">
    <source>
        <dbReference type="ARBA" id="ARBA00000085"/>
    </source>
</evidence>
<feature type="transmembrane region" description="Helical" evidence="6">
    <location>
        <begin position="81"/>
        <end position="100"/>
    </location>
</feature>
<dbReference type="InterPro" id="IPR036097">
    <property type="entry name" value="HisK_dim/P_sf"/>
</dbReference>